<evidence type="ECO:0000313" key="2">
    <source>
        <dbReference type="EMBL" id="KAK7464878.1"/>
    </source>
</evidence>
<evidence type="ECO:0008006" key="4">
    <source>
        <dbReference type="Google" id="ProtNLM"/>
    </source>
</evidence>
<dbReference type="InterPro" id="IPR013517">
    <property type="entry name" value="FG-GAP"/>
</dbReference>
<evidence type="ECO:0000256" key="1">
    <source>
        <dbReference type="ARBA" id="ARBA00022729"/>
    </source>
</evidence>
<proteinExistence type="predicted"/>
<dbReference type="Pfam" id="PF13517">
    <property type="entry name" value="FG-GAP_3"/>
    <property type="match status" value="2"/>
</dbReference>
<accession>A0ABR1JPA6</accession>
<comment type="caution">
    <text evidence="2">The sequence shown here is derived from an EMBL/GenBank/DDBJ whole genome shotgun (WGS) entry which is preliminary data.</text>
</comment>
<organism evidence="2 3">
    <name type="scientific">Marasmiellus scandens</name>
    <dbReference type="NCBI Taxonomy" id="2682957"/>
    <lineage>
        <taxon>Eukaryota</taxon>
        <taxon>Fungi</taxon>
        <taxon>Dikarya</taxon>
        <taxon>Basidiomycota</taxon>
        <taxon>Agaricomycotina</taxon>
        <taxon>Agaricomycetes</taxon>
        <taxon>Agaricomycetidae</taxon>
        <taxon>Agaricales</taxon>
        <taxon>Marasmiineae</taxon>
        <taxon>Omphalotaceae</taxon>
        <taxon>Marasmiellus</taxon>
    </lineage>
</organism>
<dbReference type="SUPFAM" id="SSF69318">
    <property type="entry name" value="Integrin alpha N-terminal domain"/>
    <property type="match status" value="1"/>
</dbReference>
<sequence>MPKSKVCTGIIGFGDDGVSILRNNLSVTSQLAISSFGYSPNAGGWRTSRHLRLVADMNGDKTGDIVGFGEAGVFISFNNNDNTFQTPKLVLRDFAYDGGWRIEKHPRFLADIRRIGKADIVGFGDAGVLVALNNGDGTFRDSFLALPDLGYSSRAGEWRVEKHLRLLGDTTGDGHPDIIAFGENFVLVARNNRDGTFQPPKPVVSDFCYSSGWHVEKHPRFVADLTGDGRVDIVGFGDAGVYVALNNGDGTFQPVKKVVSDFGYNAGGWRVEMHPRLVADLTGDGRNDIIGFGNDGVYVSYNSGDSTFTDPQLVVNNFAYNAGGWRVELHPRFLADLTGDGTADIIGFGAFGMYVSFNKGNRGGFHPPRNIINQFTCWTGWRVDEHPRYPTNIYL</sequence>
<gene>
    <name evidence="2" type="ORF">VKT23_006087</name>
</gene>
<dbReference type="PANTHER" id="PTHR44103:SF1">
    <property type="entry name" value="PROPROTEIN CONVERTASE P"/>
    <property type="match status" value="1"/>
</dbReference>
<protein>
    <recommendedName>
        <fullName evidence="4">VCBS repeat-containing protein</fullName>
    </recommendedName>
</protein>
<dbReference type="PANTHER" id="PTHR44103">
    <property type="entry name" value="PROPROTEIN CONVERTASE P"/>
    <property type="match status" value="1"/>
</dbReference>
<evidence type="ECO:0000313" key="3">
    <source>
        <dbReference type="Proteomes" id="UP001498398"/>
    </source>
</evidence>
<dbReference type="InterPro" id="IPR028994">
    <property type="entry name" value="Integrin_alpha_N"/>
</dbReference>
<dbReference type="EMBL" id="JBANRG010000007">
    <property type="protein sequence ID" value="KAK7464878.1"/>
    <property type="molecule type" value="Genomic_DNA"/>
</dbReference>
<name>A0ABR1JPA6_9AGAR</name>
<keyword evidence="1" id="KW-0732">Signal</keyword>
<reference evidence="2 3" key="1">
    <citation type="submission" date="2024-01" db="EMBL/GenBank/DDBJ databases">
        <title>A draft genome for the cacao thread blight pathogen Marasmiellus scandens.</title>
        <authorList>
            <person name="Baruah I.K."/>
            <person name="Leung J."/>
            <person name="Bukari Y."/>
            <person name="Amoako-Attah I."/>
            <person name="Meinhardt L.W."/>
            <person name="Bailey B.A."/>
            <person name="Cohen S.P."/>
        </authorList>
    </citation>
    <scope>NUCLEOTIDE SEQUENCE [LARGE SCALE GENOMIC DNA]</scope>
    <source>
        <strain evidence="2 3">GH-19</strain>
    </source>
</reference>
<dbReference type="Proteomes" id="UP001498398">
    <property type="component" value="Unassembled WGS sequence"/>
</dbReference>
<keyword evidence="3" id="KW-1185">Reference proteome</keyword>